<keyword evidence="3" id="KW-1185">Reference proteome</keyword>
<proteinExistence type="predicted"/>
<dbReference type="Proteomes" id="UP000800200">
    <property type="component" value="Unassembled WGS sequence"/>
</dbReference>
<protein>
    <submittedName>
        <fullName evidence="2">Uncharacterized protein</fullName>
    </submittedName>
</protein>
<organism evidence="2 3">
    <name type="scientific">Zopfia rhizophila CBS 207.26</name>
    <dbReference type="NCBI Taxonomy" id="1314779"/>
    <lineage>
        <taxon>Eukaryota</taxon>
        <taxon>Fungi</taxon>
        <taxon>Dikarya</taxon>
        <taxon>Ascomycota</taxon>
        <taxon>Pezizomycotina</taxon>
        <taxon>Dothideomycetes</taxon>
        <taxon>Dothideomycetes incertae sedis</taxon>
        <taxon>Zopfiaceae</taxon>
        <taxon>Zopfia</taxon>
    </lineage>
</organism>
<keyword evidence="1" id="KW-0472">Membrane</keyword>
<evidence type="ECO:0000256" key="1">
    <source>
        <dbReference type="SAM" id="Phobius"/>
    </source>
</evidence>
<sequence>MKNITRDMHKIAQKMQQDTVFMRIISLVTLFFLPVTFISPYDHEHGYCEMCPGSNEESIKSVQSGALWFYLAITLPLMIFTLGLGMRCIGG</sequence>
<feature type="transmembrane region" description="Helical" evidence="1">
    <location>
        <begin position="67"/>
        <end position="86"/>
    </location>
</feature>
<dbReference type="OrthoDB" id="5396681at2759"/>
<gene>
    <name evidence="2" type="ORF">K469DRAFT_808026</name>
</gene>
<dbReference type="EMBL" id="ML994617">
    <property type="protein sequence ID" value="KAF2190989.1"/>
    <property type="molecule type" value="Genomic_DNA"/>
</dbReference>
<name>A0A6A6EJV8_9PEZI</name>
<reference evidence="2" key="1">
    <citation type="journal article" date="2020" name="Stud. Mycol.">
        <title>101 Dothideomycetes genomes: a test case for predicting lifestyles and emergence of pathogens.</title>
        <authorList>
            <person name="Haridas S."/>
            <person name="Albert R."/>
            <person name="Binder M."/>
            <person name="Bloem J."/>
            <person name="Labutti K."/>
            <person name="Salamov A."/>
            <person name="Andreopoulos B."/>
            <person name="Baker S."/>
            <person name="Barry K."/>
            <person name="Bills G."/>
            <person name="Bluhm B."/>
            <person name="Cannon C."/>
            <person name="Castanera R."/>
            <person name="Culley D."/>
            <person name="Daum C."/>
            <person name="Ezra D."/>
            <person name="Gonzalez J."/>
            <person name="Henrissat B."/>
            <person name="Kuo A."/>
            <person name="Liang C."/>
            <person name="Lipzen A."/>
            <person name="Lutzoni F."/>
            <person name="Magnuson J."/>
            <person name="Mondo S."/>
            <person name="Nolan M."/>
            <person name="Ohm R."/>
            <person name="Pangilinan J."/>
            <person name="Park H.-J."/>
            <person name="Ramirez L."/>
            <person name="Alfaro M."/>
            <person name="Sun H."/>
            <person name="Tritt A."/>
            <person name="Yoshinaga Y."/>
            <person name="Zwiers L.-H."/>
            <person name="Turgeon B."/>
            <person name="Goodwin S."/>
            <person name="Spatafora J."/>
            <person name="Crous P."/>
            <person name="Grigoriev I."/>
        </authorList>
    </citation>
    <scope>NUCLEOTIDE SEQUENCE</scope>
    <source>
        <strain evidence="2">CBS 207.26</strain>
    </source>
</reference>
<keyword evidence="1" id="KW-1133">Transmembrane helix</keyword>
<accession>A0A6A6EJV8</accession>
<keyword evidence="1" id="KW-0812">Transmembrane</keyword>
<dbReference type="AlphaFoldDB" id="A0A6A6EJV8"/>
<evidence type="ECO:0000313" key="3">
    <source>
        <dbReference type="Proteomes" id="UP000800200"/>
    </source>
</evidence>
<evidence type="ECO:0000313" key="2">
    <source>
        <dbReference type="EMBL" id="KAF2190989.1"/>
    </source>
</evidence>
<feature type="transmembrane region" description="Helical" evidence="1">
    <location>
        <begin position="20"/>
        <end position="39"/>
    </location>
</feature>